<dbReference type="EMBL" id="BNBT01000207">
    <property type="protein sequence ID" value="GHE95503.1"/>
    <property type="molecule type" value="Genomic_DNA"/>
</dbReference>
<feature type="transmembrane region" description="Helical" evidence="1">
    <location>
        <begin position="112"/>
        <end position="131"/>
    </location>
</feature>
<sequence length="178" mass="19506">MAQQQMTSYDRRMHALMNRTEAAPFRRSAARRRAVVCAHIALTAGAVTAWLATVVGESGWGVLVMFGLLIPWCVATGILNGTTRGLLELRPRALDERQRAERDRVRARAQQIMLWLLLAAVVGTGVAGFAGVEAEALVFQVMFCAFVTHWLLPLWVAGLSVRDEPADEFTDEAADALA</sequence>
<dbReference type="AlphaFoldDB" id="A0A919A9L7"/>
<evidence type="ECO:0000313" key="3">
    <source>
        <dbReference type="Proteomes" id="UP000608024"/>
    </source>
</evidence>
<accession>A0A919A9L7</accession>
<keyword evidence="3" id="KW-1185">Reference proteome</keyword>
<feature type="transmembrane region" description="Helical" evidence="1">
    <location>
        <begin position="137"/>
        <end position="156"/>
    </location>
</feature>
<gene>
    <name evidence="2" type="ORF">GCM10018785_70880</name>
</gene>
<name>A0A919A9L7_9ACTN</name>
<evidence type="ECO:0000313" key="2">
    <source>
        <dbReference type="EMBL" id="GHE95503.1"/>
    </source>
</evidence>
<keyword evidence="1" id="KW-1133">Transmembrane helix</keyword>
<keyword evidence="1" id="KW-0812">Transmembrane</keyword>
<protein>
    <submittedName>
        <fullName evidence="2">Uncharacterized protein</fullName>
    </submittedName>
</protein>
<dbReference type="RefSeq" id="WP_190140302.1">
    <property type="nucleotide sequence ID" value="NZ_BNBT01000207.1"/>
</dbReference>
<comment type="caution">
    <text evidence="2">The sequence shown here is derived from an EMBL/GenBank/DDBJ whole genome shotgun (WGS) entry which is preliminary data.</text>
</comment>
<keyword evidence="1" id="KW-0472">Membrane</keyword>
<organism evidence="2 3">
    <name type="scientific">Streptomyces longispororuber</name>
    <dbReference type="NCBI Taxonomy" id="68230"/>
    <lineage>
        <taxon>Bacteria</taxon>
        <taxon>Bacillati</taxon>
        <taxon>Actinomycetota</taxon>
        <taxon>Actinomycetes</taxon>
        <taxon>Kitasatosporales</taxon>
        <taxon>Streptomycetaceae</taxon>
        <taxon>Streptomyces</taxon>
    </lineage>
</organism>
<dbReference type="Proteomes" id="UP000608024">
    <property type="component" value="Unassembled WGS sequence"/>
</dbReference>
<reference evidence="2" key="1">
    <citation type="journal article" date="2014" name="Int. J. Syst. Evol. Microbiol.">
        <title>Complete genome sequence of Corynebacterium casei LMG S-19264T (=DSM 44701T), isolated from a smear-ripened cheese.</title>
        <authorList>
            <consortium name="US DOE Joint Genome Institute (JGI-PGF)"/>
            <person name="Walter F."/>
            <person name="Albersmeier A."/>
            <person name="Kalinowski J."/>
            <person name="Ruckert C."/>
        </authorList>
    </citation>
    <scope>NUCLEOTIDE SEQUENCE</scope>
    <source>
        <strain evidence="2">JCM 4784</strain>
    </source>
</reference>
<proteinExistence type="predicted"/>
<reference evidence="2" key="2">
    <citation type="submission" date="2020-09" db="EMBL/GenBank/DDBJ databases">
        <authorList>
            <person name="Sun Q."/>
            <person name="Ohkuma M."/>
        </authorList>
    </citation>
    <scope>NUCLEOTIDE SEQUENCE</scope>
    <source>
        <strain evidence="2">JCM 4784</strain>
    </source>
</reference>
<feature type="transmembrane region" description="Helical" evidence="1">
    <location>
        <begin position="59"/>
        <end position="82"/>
    </location>
</feature>
<evidence type="ECO:0000256" key="1">
    <source>
        <dbReference type="SAM" id="Phobius"/>
    </source>
</evidence>